<sequence length="44" mass="5154">MQKDFKRGLLWHPWEKSITIFGKGLINAFNNQHSKVLCNVLRKG</sequence>
<dbReference type="InterPro" id="IPR020323">
    <property type="entry name" value="DUF2716"/>
</dbReference>
<protein>
    <submittedName>
        <fullName evidence="1">DUF2716 domain-containing protein</fullName>
    </submittedName>
</protein>
<dbReference type="EMBL" id="CP045273">
    <property type="protein sequence ID" value="QJX81018.1"/>
    <property type="molecule type" value="Genomic_DNA"/>
</dbReference>
<name>A0A6M6E9B5_PRIMG</name>
<dbReference type="Proteomes" id="UP000501076">
    <property type="component" value="Plasmid pFDU301A"/>
</dbReference>
<dbReference type="AlphaFoldDB" id="A0A6M6E9B5"/>
<keyword evidence="1" id="KW-0614">Plasmid</keyword>
<organism evidence="1 2">
    <name type="scientific">Priestia megaterium</name>
    <name type="common">Bacillus megaterium</name>
    <dbReference type="NCBI Taxonomy" id="1404"/>
    <lineage>
        <taxon>Bacteria</taxon>
        <taxon>Bacillati</taxon>
        <taxon>Bacillota</taxon>
        <taxon>Bacilli</taxon>
        <taxon>Bacillales</taxon>
        <taxon>Bacillaceae</taxon>
        <taxon>Priestia</taxon>
    </lineage>
</organism>
<dbReference type="Pfam" id="PF10898">
    <property type="entry name" value="DUF2716"/>
    <property type="match status" value="1"/>
</dbReference>
<reference evidence="1 2" key="1">
    <citation type="submission" date="2019-10" db="EMBL/GenBank/DDBJ databases">
        <title>Complete genome sequences for adaption low water activity.</title>
        <authorList>
            <person name="Zhao L."/>
            <person name="Zhong J."/>
        </authorList>
    </citation>
    <scope>NUCLEOTIDE SEQUENCE [LARGE SCALE GENOMIC DNA]</scope>
    <source>
        <strain evidence="1 2">FDU301</strain>
        <plasmid evidence="2">pfdu301a</plasmid>
    </source>
</reference>
<gene>
    <name evidence="1" type="ORF">FDZ14_30040</name>
</gene>
<accession>A0A6M6E9B5</accession>
<geneLocation type="plasmid" evidence="2">
    <name>pfdu301a</name>
</geneLocation>
<proteinExistence type="predicted"/>
<evidence type="ECO:0000313" key="2">
    <source>
        <dbReference type="Proteomes" id="UP000501076"/>
    </source>
</evidence>
<evidence type="ECO:0000313" key="1">
    <source>
        <dbReference type="EMBL" id="QJX81018.1"/>
    </source>
</evidence>